<dbReference type="OrthoDB" id="1887033at2759"/>
<evidence type="ECO:0000256" key="5">
    <source>
        <dbReference type="RuleBase" id="RU361153"/>
    </source>
</evidence>
<proteinExistence type="inferred from homology"/>
<feature type="domain" description="Glycoside hydrolase family 5" evidence="6">
    <location>
        <begin position="223"/>
        <end position="369"/>
    </location>
</feature>
<protein>
    <recommendedName>
        <fullName evidence="6">Glycoside hydrolase family 5 domain-containing protein</fullName>
    </recommendedName>
</protein>
<comment type="caution">
    <text evidence="7">The sequence shown here is derived from an EMBL/GenBank/DDBJ whole genome shotgun (WGS) entry which is preliminary data.</text>
</comment>
<dbReference type="PANTHER" id="PTHR31297">
    <property type="entry name" value="GLUCAN ENDO-1,6-BETA-GLUCOSIDASE B"/>
    <property type="match status" value="1"/>
</dbReference>
<dbReference type="Gene3D" id="3.20.20.80">
    <property type="entry name" value="Glycosidases"/>
    <property type="match status" value="2"/>
</dbReference>
<evidence type="ECO:0000313" key="8">
    <source>
        <dbReference type="Proteomes" id="UP000256645"/>
    </source>
</evidence>
<dbReference type="STRING" id="1849047.A0A3D8S7Y5"/>
<dbReference type="InterPro" id="IPR050386">
    <property type="entry name" value="Glycosyl_hydrolase_5"/>
</dbReference>
<feature type="domain" description="Glycoside hydrolase family 5" evidence="6">
    <location>
        <begin position="85"/>
        <end position="192"/>
    </location>
</feature>
<evidence type="ECO:0000259" key="6">
    <source>
        <dbReference type="Pfam" id="PF00150"/>
    </source>
</evidence>
<reference evidence="7 8" key="1">
    <citation type="journal article" date="2018" name="IMA Fungus">
        <title>IMA Genome-F 9: Draft genome sequence of Annulohypoxylon stygium, Aspergillus mulundensis, Berkeleyomyces basicola (syn. Thielaviopsis basicola), Ceratocystis smalleyi, two Cercospora beticola strains, Coleophoma cylindrospora, Fusarium fracticaudum, Phialophora cf. hyalina, and Morchella septimelata.</title>
        <authorList>
            <person name="Wingfield B.D."/>
            <person name="Bills G.F."/>
            <person name="Dong Y."/>
            <person name="Huang W."/>
            <person name="Nel W.J."/>
            <person name="Swalarsk-Parry B.S."/>
            <person name="Vaghefi N."/>
            <person name="Wilken P.M."/>
            <person name="An Z."/>
            <person name="de Beer Z.W."/>
            <person name="De Vos L."/>
            <person name="Chen L."/>
            <person name="Duong T.A."/>
            <person name="Gao Y."/>
            <person name="Hammerbacher A."/>
            <person name="Kikkert J.R."/>
            <person name="Li Y."/>
            <person name="Li H."/>
            <person name="Li K."/>
            <person name="Li Q."/>
            <person name="Liu X."/>
            <person name="Ma X."/>
            <person name="Naidoo K."/>
            <person name="Pethybridge S.J."/>
            <person name="Sun J."/>
            <person name="Steenkamp E.T."/>
            <person name="van der Nest M.A."/>
            <person name="van Wyk S."/>
            <person name="Wingfield M.J."/>
            <person name="Xiong C."/>
            <person name="Yue Q."/>
            <person name="Zhang X."/>
        </authorList>
    </citation>
    <scope>NUCLEOTIDE SEQUENCE [LARGE SCALE GENOMIC DNA]</scope>
    <source>
        <strain evidence="7 8">BP6252</strain>
    </source>
</reference>
<evidence type="ECO:0000256" key="4">
    <source>
        <dbReference type="ARBA" id="ARBA00023316"/>
    </source>
</evidence>
<dbReference type="Pfam" id="PF00150">
    <property type="entry name" value="Cellulase"/>
    <property type="match status" value="2"/>
</dbReference>
<dbReference type="AlphaFoldDB" id="A0A3D8S7Y5"/>
<dbReference type="GO" id="GO:0008422">
    <property type="term" value="F:beta-glucosidase activity"/>
    <property type="evidence" value="ECO:0007669"/>
    <property type="project" value="TreeGrafter"/>
</dbReference>
<dbReference type="PANTHER" id="PTHR31297:SF13">
    <property type="entry name" value="PUTATIVE-RELATED"/>
    <property type="match status" value="1"/>
</dbReference>
<dbReference type="EMBL" id="PDLM01000003">
    <property type="protein sequence ID" value="RDW82423.1"/>
    <property type="molecule type" value="Genomic_DNA"/>
</dbReference>
<evidence type="ECO:0000313" key="7">
    <source>
        <dbReference type="EMBL" id="RDW82423.1"/>
    </source>
</evidence>
<dbReference type="GO" id="GO:0009986">
    <property type="term" value="C:cell surface"/>
    <property type="evidence" value="ECO:0007669"/>
    <property type="project" value="TreeGrafter"/>
</dbReference>
<name>A0A3D8S7Y5_9HELO</name>
<keyword evidence="8" id="KW-1185">Reference proteome</keyword>
<evidence type="ECO:0000256" key="2">
    <source>
        <dbReference type="ARBA" id="ARBA00022801"/>
    </source>
</evidence>
<keyword evidence="2 5" id="KW-0378">Hydrolase</keyword>
<organism evidence="7 8">
    <name type="scientific">Coleophoma cylindrospora</name>
    <dbReference type="NCBI Taxonomy" id="1849047"/>
    <lineage>
        <taxon>Eukaryota</taxon>
        <taxon>Fungi</taxon>
        <taxon>Dikarya</taxon>
        <taxon>Ascomycota</taxon>
        <taxon>Pezizomycotina</taxon>
        <taxon>Leotiomycetes</taxon>
        <taxon>Helotiales</taxon>
        <taxon>Dermateaceae</taxon>
        <taxon>Coleophoma</taxon>
    </lineage>
</organism>
<dbReference type="InterPro" id="IPR017853">
    <property type="entry name" value="GH"/>
</dbReference>
<dbReference type="Proteomes" id="UP000256645">
    <property type="component" value="Unassembled WGS sequence"/>
</dbReference>
<keyword evidence="3 5" id="KW-0326">Glycosidase</keyword>
<evidence type="ECO:0000256" key="1">
    <source>
        <dbReference type="ARBA" id="ARBA00005641"/>
    </source>
</evidence>
<sequence length="508" mass="58423">MSAVAMSSKSPISSILKVSGTDIVDGNGARVVLKGAGLGGHMNMENFITGFCGSEHQHRKAMLEVLGEEKYEFFFDKFLEYFFTAADAEYFASLGLNCVRIPFNYRHFESDANPGVYLEKGFQALDRIIQHCSAANLYVILDLHAVPGGQNQDWHSDSGLNIALFWQFKEFQERVIKLWEEIARRYKGNPFVSTVSSFLCRKEIFQGTGEEKGLTCFPPQIAGYNPVNEPADPEHKNLIAFYNTFSTRIRAIDPDHILFLEGNTYAMDFRRFDTVIPNAVYAMHDYSFFGFPGFEQFTGTAAQKEKLRHQFERKVEFMRERKVPIWNGEFGPVYERNDEVTNAKRYALLGEQLNIYAETNVSWSIWLYKDIGYQGMLYVPPTSAWHQLLQPFLEKKAATGVDFWGRNDTEATKAVYEPIKQHFKEVVPEKFWNKRYPSPLWDMARHIDRAVRENLLSEYMNYEMASYFEGKTLAELDELAASFKFENCVQRTDLNSILQSDATKSAKS</sequence>
<dbReference type="GO" id="GO:0009251">
    <property type="term" value="P:glucan catabolic process"/>
    <property type="evidence" value="ECO:0007669"/>
    <property type="project" value="TreeGrafter"/>
</dbReference>
<keyword evidence="4" id="KW-0961">Cell wall biogenesis/degradation</keyword>
<dbReference type="InterPro" id="IPR001547">
    <property type="entry name" value="Glyco_hydro_5"/>
</dbReference>
<dbReference type="SUPFAM" id="SSF51445">
    <property type="entry name" value="(Trans)glycosidases"/>
    <property type="match status" value="1"/>
</dbReference>
<comment type="similarity">
    <text evidence="1 5">Belongs to the glycosyl hydrolase 5 (cellulase A) family.</text>
</comment>
<gene>
    <name evidence="7" type="ORF">BP6252_03535</name>
</gene>
<dbReference type="GO" id="GO:0005576">
    <property type="term" value="C:extracellular region"/>
    <property type="evidence" value="ECO:0007669"/>
    <property type="project" value="TreeGrafter"/>
</dbReference>
<accession>A0A3D8S7Y5</accession>
<evidence type="ECO:0000256" key="3">
    <source>
        <dbReference type="ARBA" id="ARBA00023295"/>
    </source>
</evidence>
<dbReference type="GO" id="GO:0071555">
    <property type="term" value="P:cell wall organization"/>
    <property type="evidence" value="ECO:0007669"/>
    <property type="project" value="UniProtKB-KW"/>
</dbReference>